<protein>
    <submittedName>
        <fullName evidence="1">Polyadenylate-binding protein RBP45</fullName>
    </submittedName>
</protein>
<keyword evidence="2" id="KW-1185">Reference proteome</keyword>
<evidence type="ECO:0000313" key="1">
    <source>
        <dbReference type="EMBL" id="KAI8001700.1"/>
    </source>
</evidence>
<accession>A0ACC0GKU8</accession>
<dbReference type="Proteomes" id="UP001060215">
    <property type="component" value="Chromosome 8"/>
</dbReference>
<organism evidence="1 2">
    <name type="scientific">Camellia lanceoleosa</name>
    <dbReference type="NCBI Taxonomy" id="1840588"/>
    <lineage>
        <taxon>Eukaryota</taxon>
        <taxon>Viridiplantae</taxon>
        <taxon>Streptophyta</taxon>
        <taxon>Embryophyta</taxon>
        <taxon>Tracheophyta</taxon>
        <taxon>Spermatophyta</taxon>
        <taxon>Magnoliopsida</taxon>
        <taxon>eudicotyledons</taxon>
        <taxon>Gunneridae</taxon>
        <taxon>Pentapetalae</taxon>
        <taxon>asterids</taxon>
        <taxon>Ericales</taxon>
        <taxon>Theaceae</taxon>
        <taxon>Camellia</taxon>
    </lineage>
</organism>
<comment type="caution">
    <text evidence="1">The sequence shown here is derived from an EMBL/GenBank/DDBJ whole genome shotgun (WGS) entry which is preliminary data.</text>
</comment>
<evidence type="ECO:0000313" key="2">
    <source>
        <dbReference type="Proteomes" id="UP001060215"/>
    </source>
</evidence>
<dbReference type="EMBL" id="CM045765">
    <property type="protein sequence ID" value="KAI8001700.1"/>
    <property type="molecule type" value="Genomic_DNA"/>
</dbReference>
<reference evidence="1 2" key="1">
    <citation type="journal article" date="2022" name="Plant J.">
        <title>Chromosome-level genome of Camellia lanceoleosa provides a valuable resource for understanding genome evolution and self-incompatibility.</title>
        <authorList>
            <person name="Gong W."/>
            <person name="Xiao S."/>
            <person name="Wang L."/>
            <person name="Liao Z."/>
            <person name="Chang Y."/>
            <person name="Mo W."/>
            <person name="Hu G."/>
            <person name="Li W."/>
            <person name="Zhao G."/>
            <person name="Zhu H."/>
            <person name="Hu X."/>
            <person name="Ji K."/>
            <person name="Xiang X."/>
            <person name="Song Q."/>
            <person name="Yuan D."/>
            <person name="Jin S."/>
            <person name="Zhang L."/>
        </authorList>
    </citation>
    <scope>NUCLEOTIDE SEQUENCE [LARGE SCALE GENOMIC DNA]</scope>
    <source>
        <strain evidence="1">SQ_2022a</strain>
    </source>
</reference>
<name>A0ACC0GKU8_9ERIC</name>
<gene>
    <name evidence="1" type="ORF">LOK49_LG09G00350</name>
</gene>
<proteinExistence type="predicted"/>
<sequence>MMQQPGTTLVPPQMAPPTVPHQQSHFQYQQQQQPWMMPNHHHQQPPQQQPFQYPQPQPQPPLYYHQQQPPPQAAQSQFPASSDEVRTLWIGDLQYWMDEQYLVNCFAQIGEVVTAKVIRNKQTAQSEGYGFIEFGSRAAAERTLQTYNGTLMPNVEQNYRLNWASFGAGEKRSDGTPDFTIFVGDLASDITDYMLQETFGSQHPSVKGTKVVTDRMTGRTKGYGFVRLGDENEQLRAMTEMNGKFCSTKPMRVGPAANKKNVASFQNTQGTQDEADPNNTTIFVGGVNESVSDDQLRQVFSPYGQLVHVKIPAGKRCGFVQFADRHCAEEALRMLNGTQLGGQKIRLSWGRSPSSKQSQPDPNQWNGGYYGYTPGYETYGYAAAAQDPNLYYRNYPGYGNYQQPPQQQ</sequence>